<reference evidence="1 2" key="1">
    <citation type="submission" date="2023-10" db="EMBL/GenBank/DDBJ databases">
        <title>Development of a sustainable strategy for remediation of hydrocarbon-contaminated territories based on the waste exchange concept.</title>
        <authorList>
            <person name="Krivoruchko A."/>
        </authorList>
    </citation>
    <scope>NUCLEOTIDE SEQUENCE [LARGE SCALE GENOMIC DNA]</scope>
    <source>
        <strain evidence="1 2">IEGM 1203</strain>
    </source>
</reference>
<keyword evidence="2" id="KW-1185">Reference proteome</keyword>
<accession>A0ABU4C3K6</accession>
<dbReference type="Proteomes" id="UP001185927">
    <property type="component" value="Unassembled WGS sequence"/>
</dbReference>
<proteinExistence type="predicted"/>
<evidence type="ECO:0000313" key="2">
    <source>
        <dbReference type="Proteomes" id="UP001185927"/>
    </source>
</evidence>
<dbReference type="RefSeq" id="WP_317545548.1">
    <property type="nucleotide sequence ID" value="NZ_JAWLKB010000031.1"/>
</dbReference>
<comment type="caution">
    <text evidence="1">The sequence shown here is derived from an EMBL/GenBank/DDBJ whole genome shotgun (WGS) entry which is preliminary data.</text>
</comment>
<dbReference type="InterPro" id="IPR018330">
    <property type="entry name" value="RecT_fam"/>
</dbReference>
<dbReference type="EMBL" id="JAWLKB010000031">
    <property type="protein sequence ID" value="MDV6271085.1"/>
    <property type="molecule type" value="Genomic_DNA"/>
</dbReference>
<protein>
    <submittedName>
        <fullName evidence="1">RecT family recombinase</fullName>
    </submittedName>
</protein>
<evidence type="ECO:0000313" key="1">
    <source>
        <dbReference type="EMBL" id="MDV6271085.1"/>
    </source>
</evidence>
<name>A0ABU4C3K6_RHOGO</name>
<gene>
    <name evidence="1" type="ORF">R3Q16_31140</name>
</gene>
<sequence length="320" mass="35181">MSNELAVRSNTTDLVIDPTQSAFTEAQLAALQQLGIDDAPKGDIDLFFHQAKRTGLDPFAKQIYMLGRRTKVKVWNERAKRQDEEWVMKYTIQTGIDGYRVTGHRLARIAGDDIAVEGPFWRGADGGWDDVWLDPTSHPLAAKYVVVKNGVPYSSVAMYSEYVQTYSKDNRQVPNSMWAKMPANQLAKCAEAAAWRKAYPNDFSGMVLEDAVQIIDAESTSVTSERVPSKKRGTAGLEEALGITKEPEPVTEPEQPAIEAPAADLGALQTALLGAGIEEWPEQKAFLVGRIGHDIESPQELTEFEIGGVLDFIANGEPAE</sequence>
<organism evidence="1 2">
    <name type="scientific">Rhodococcus globerulus</name>
    <dbReference type="NCBI Taxonomy" id="33008"/>
    <lineage>
        <taxon>Bacteria</taxon>
        <taxon>Bacillati</taxon>
        <taxon>Actinomycetota</taxon>
        <taxon>Actinomycetes</taxon>
        <taxon>Mycobacteriales</taxon>
        <taxon>Nocardiaceae</taxon>
        <taxon>Rhodococcus</taxon>
    </lineage>
</organism>
<dbReference type="Pfam" id="PF03837">
    <property type="entry name" value="RecT"/>
    <property type="match status" value="1"/>
</dbReference>